<keyword evidence="2" id="KW-1185">Reference proteome</keyword>
<organism evidence="1 2">
    <name type="scientific">Spirosoma agri</name>
    <dbReference type="NCBI Taxonomy" id="1987381"/>
    <lineage>
        <taxon>Bacteria</taxon>
        <taxon>Pseudomonadati</taxon>
        <taxon>Bacteroidota</taxon>
        <taxon>Cytophagia</taxon>
        <taxon>Cytophagales</taxon>
        <taxon>Cytophagaceae</taxon>
        <taxon>Spirosoma</taxon>
    </lineage>
</organism>
<proteinExistence type="predicted"/>
<gene>
    <name evidence="1" type="ORF">GK091_06595</name>
</gene>
<name>A0A6M0IGR1_9BACT</name>
<dbReference type="EMBL" id="JAAGNZ010000001">
    <property type="protein sequence ID" value="NEU66541.1"/>
    <property type="molecule type" value="Genomic_DNA"/>
</dbReference>
<sequence>MNRIKQGVIGILIGGWFISCSSANKPSPTVEKAFIEKFGSTAEINWTENSDYTFAHFTQHGKPVVAVFGNDGHLVATESAKPIY</sequence>
<dbReference type="Proteomes" id="UP000477386">
    <property type="component" value="Unassembled WGS sequence"/>
</dbReference>
<reference evidence="1 2" key="1">
    <citation type="submission" date="2020-02" db="EMBL/GenBank/DDBJ databases">
        <title>Draft genome sequence of two Spirosoma agri KCTC 52727 and Spirosoma terrae KCTC 52035.</title>
        <authorList>
            <person name="Rojas J."/>
            <person name="Ambika Manirajan B."/>
            <person name="Ratering S."/>
            <person name="Suarez C."/>
            <person name="Schnell S."/>
        </authorList>
    </citation>
    <scope>NUCLEOTIDE SEQUENCE [LARGE SCALE GENOMIC DNA]</scope>
    <source>
        <strain evidence="1 2">KCTC 52727</strain>
    </source>
</reference>
<evidence type="ECO:0000313" key="2">
    <source>
        <dbReference type="Proteomes" id="UP000477386"/>
    </source>
</evidence>
<dbReference type="PROSITE" id="PS51257">
    <property type="entry name" value="PROKAR_LIPOPROTEIN"/>
    <property type="match status" value="1"/>
</dbReference>
<protein>
    <submittedName>
        <fullName evidence="1">Uncharacterized protein</fullName>
    </submittedName>
</protein>
<dbReference type="Gene3D" id="3.10.450.360">
    <property type="match status" value="1"/>
</dbReference>
<accession>A0A6M0IGR1</accession>
<dbReference type="AlphaFoldDB" id="A0A6M0IGR1"/>
<comment type="caution">
    <text evidence="1">The sequence shown here is derived from an EMBL/GenBank/DDBJ whole genome shotgun (WGS) entry which is preliminary data.</text>
</comment>
<dbReference type="RefSeq" id="WP_164035800.1">
    <property type="nucleotide sequence ID" value="NZ_JAAGNZ010000001.1"/>
</dbReference>
<evidence type="ECO:0000313" key="1">
    <source>
        <dbReference type="EMBL" id="NEU66541.1"/>
    </source>
</evidence>